<dbReference type="EMBL" id="AP012342">
    <property type="protein sequence ID" value="BAM06725.1"/>
    <property type="molecule type" value="Genomic_DNA"/>
</dbReference>
<keyword evidence="3 5" id="KW-0012">Acyltransferase</keyword>
<accession>I0IN76</accession>
<sequence>MPIPMEVSHFKTYKIANFLMSILTRSWLRLEVSGQEWIPSEGGVIVAANHQSFLDVPILGFSIPRESRFPGKSELFIKEPWSRLLLKTGGFPLARGEGDRKAVSFSQTLLEKGVVLSIFPEGTRTRTGKIGSFHRGMGLLAIKSHAAIVPAAIWGTGLSMGPGGTFPRPGRIKVAFSAPILPWEYPIEEMGPKEASIFLSKQAEDRVKALYETIAPAK</sequence>
<reference evidence="6" key="2">
    <citation type="submission" date="2012-03" db="EMBL/GenBank/DDBJ databases">
        <title>The complete genome sequence of the pioneer microbe on fresh volcanic deposit, Leptospirillum ferrooxidans strain C2-3.</title>
        <authorList>
            <person name="Fujimura R."/>
            <person name="Sato Y."/>
            <person name="Nishizawa T."/>
            <person name="Nanba K."/>
            <person name="Oshima K."/>
            <person name="Hattori M."/>
            <person name="Kamijo T."/>
            <person name="Ohta H."/>
        </authorList>
    </citation>
    <scope>NUCLEOTIDE SEQUENCE [LARGE SCALE GENOMIC DNA]</scope>
    <source>
        <strain evidence="6">C2-3</strain>
    </source>
</reference>
<comment type="pathway">
    <text evidence="1">Lipid metabolism.</text>
</comment>
<name>I0IN76_LEPFC</name>
<dbReference type="STRING" id="1162668.LFE_1022"/>
<feature type="domain" description="Phospholipid/glycerol acyltransferase" evidence="4">
    <location>
        <begin position="44"/>
        <end position="156"/>
    </location>
</feature>
<dbReference type="AlphaFoldDB" id="I0IN76"/>
<keyword evidence="6" id="KW-1185">Reference proteome</keyword>
<dbReference type="SUPFAM" id="SSF69593">
    <property type="entry name" value="Glycerol-3-phosphate (1)-acyltransferase"/>
    <property type="match status" value="1"/>
</dbReference>
<dbReference type="InterPro" id="IPR002123">
    <property type="entry name" value="Plipid/glycerol_acylTrfase"/>
</dbReference>
<evidence type="ECO:0000259" key="4">
    <source>
        <dbReference type="SMART" id="SM00563"/>
    </source>
</evidence>
<dbReference type="PATRIC" id="fig|1162668.3.peg.1184"/>
<dbReference type="eggNOG" id="COG0204">
    <property type="taxonomic scope" value="Bacteria"/>
</dbReference>
<gene>
    <name evidence="5" type="ordered locus">LFE_1022</name>
</gene>
<dbReference type="SMART" id="SM00563">
    <property type="entry name" value="PlsC"/>
    <property type="match status" value="1"/>
</dbReference>
<evidence type="ECO:0000313" key="6">
    <source>
        <dbReference type="Proteomes" id="UP000007382"/>
    </source>
</evidence>
<evidence type="ECO:0000256" key="1">
    <source>
        <dbReference type="ARBA" id="ARBA00005189"/>
    </source>
</evidence>
<evidence type="ECO:0000313" key="5">
    <source>
        <dbReference type="EMBL" id="BAM06725.1"/>
    </source>
</evidence>
<dbReference type="Pfam" id="PF01553">
    <property type="entry name" value="Acyltransferase"/>
    <property type="match status" value="1"/>
</dbReference>
<evidence type="ECO:0000256" key="2">
    <source>
        <dbReference type="ARBA" id="ARBA00022679"/>
    </source>
</evidence>
<evidence type="ECO:0000256" key="3">
    <source>
        <dbReference type="ARBA" id="ARBA00023315"/>
    </source>
</evidence>
<protein>
    <submittedName>
        <fullName evidence="5">Putative 1-acylsnglycerol-3-phosphate acyltransferase</fullName>
    </submittedName>
</protein>
<dbReference type="CDD" id="cd07989">
    <property type="entry name" value="LPLAT_AGPAT-like"/>
    <property type="match status" value="1"/>
</dbReference>
<organism evidence="5 6">
    <name type="scientific">Leptospirillum ferrooxidans (strain C2-3)</name>
    <dbReference type="NCBI Taxonomy" id="1162668"/>
    <lineage>
        <taxon>Bacteria</taxon>
        <taxon>Pseudomonadati</taxon>
        <taxon>Nitrospirota</taxon>
        <taxon>Nitrospiria</taxon>
        <taxon>Nitrospirales</taxon>
        <taxon>Nitrospiraceae</taxon>
        <taxon>Leptospirillum</taxon>
    </lineage>
</organism>
<dbReference type="HOGENOM" id="CLU_027938_4_5_0"/>
<reference evidence="5 6" key="1">
    <citation type="journal article" date="2012" name="J. Bacteriol.">
        <title>Complete Genome Sequence of Leptospirillum ferrooxidans Strain C2-3, Isolated from a Fresh Volcanic Ash Deposit on the Island of Miyake, Japan.</title>
        <authorList>
            <person name="Fujimura R."/>
            <person name="Sato Y."/>
            <person name="Nishizawa T."/>
            <person name="Oshima K."/>
            <person name="Kim S.-W."/>
            <person name="Hattori M."/>
            <person name="Kamijo T."/>
            <person name="Ohta H."/>
        </authorList>
    </citation>
    <scope>NUCLEOTIDE SEQUENCE [LARGE SCALE GENOMIC DNA]</scope>
    <source>
        <strain evidence="5 6">C2-3</strain>
    </source>
</reference>
<proteinExistence type="predicted"/>
<dbReference type="PANTHER" id="PTHR10434:SF11">
    <property type="entry name" value="1-ACYL-SN-GLYCEROL-3-PHOSPHATE ACYLTRANSFERASE"/>
    <property type="match status" value="1"/>
</dbReference>
<dbReference type="KEGG" id="lfc:LFE_1022"/>
<dbReference type="PANTHER" id="PTHR10434">
    <property type="entry name" value="1-ACYL-SN-GLYCEROL-3-PHOSPHATE ACYLTRANSFERASE"/>
    <property type="match status" value="1"/>
</dbReference>
<keyword evidence="2 5" id="KW-0808">Transferase</keyword>
<dbReference type="Proteomes" id="UP000007382">
    <property type="component" value="Chromosome"/>
</dbReference>
<dbReference type="GO" id="GO:0003841">
    <property type="term" value="F:1-acylglycerol-3-phosphate O-acyltransferase activity"/>
    <property type="evidence" value="ECO:0007669"/>
    <property type="project" value="TreeGrafter"/>
</dbReference>
<dbReference type="GO" id="GO:0006654">
    <property type="term" value="P:phosphatidic acid biosynthetic process"/>
    <property type="evidence" value="ECO:0007669"/>
    <property type="project" value="TreeGrafter"/>
</dbReference>